<sequence length="293" mass="31397">MRTLLEVSRPISWINTAFPFGAAYVLAGGALGLDLWLGCLFFLIPYNLVMYGVNDVFDYASDVHNPRKGGVEGALADPARHRFILASATLSALPFVAYFLVRSVIVGLGPGNWWALGVFALSMFAVVAYSVAGLRFKEVPFLDSLTSSTHFSSPAWFGLALVGSTPTAEVVLILVAFFLWGCASHAFGAVQDVVPDREGGLASIATVLGARATVRLAVVLYVVAGGLVLFTPFPVWLGALLAVPYIANTGRFWQITDTTSGAANAGWKLFIPLNYAVGFFVTMLMIWSSMVRA</sequence>
<feature type="transmembrane region" description="Helical" evidence="5">
    <location>
        <begin position="83"/>
        <end position="101"/>
    </location>
</feature>
<keyword evidence="4 5" id="KW-0472">Membrane</keyword>
<evidence type="ECO:0000256" key="1">
    <source>
        <dbReference type="ARBA" id="ARBA00004141"/>
    </source>
</evidence>
<proteinExistence type="predicted"/>
<dbReference type="Pfam" id="PF01040">
    <property type="entry name" value="UbiA"/>
    <property type="match status" value="1"/>
</dbReference>
<dbReference type="GO" id="GO:0016020">
    <property type="term" value="C:membrane"/>
    <property type="evidence" value="ECO:0007669"/>
    <property type="project" value="UniProtKB-SubCell"/>
</dbReference>
<dbReference type="InterPro" id="IPR044878">
    <property type="entry name" value="UbiA_sf"/>
</dbReference>
<protein>
    <submittedName>
        <fullName evidence="6">Dimethylallyltranstransferase</fullName>
    </submittedName>
</protein>
<keyword evidence="7" id="KW-1185">Reference proteome</keyword>
<keyword evidence="3 5" id="KW-1133">Transmembrane helix</keyword>
<evidence type="ECO:0000256" key="5">
    <source>
        <dbReference type="SAM" id="Phobius"/>
    </source>
</evidence>
<dbReference type="Gene3D" id="1.10.357.140">
    <property type="entry name" value="UbiA prenyltransferase"/>
    <property type="match status" value="1"/>
</dbReference>
<feature type="transmembrane region" description="Helical" evidence="5">
    <location>
        <begin position="218"/>
        <end position="247"/>
    </location>
</feature>
<dbReference type="AlphaFoldDB" id="D4YLI7"/>
<evidence type="ECO:0000256" key="3">
    <source>
        <dbReference type="ARBA" id="ARBA00022989"/>
    </source>
</evidence>
<evidence type="ECO:0000256" key="2">
    <source>
        <dbReference type="ARBA" id="ARBA00022692"/>
    </source>
</evidence>
<name>D4YLI7_9MICO</name>
<evidence type="ECO:0000313" key="6">
    <source>
        <dbReference type="EMBL" id="EFG47904.1"/>
    </source>
</evidence>
<feature type="transmembrane region" description="Helical" evidence="5">
    <location>
        <begin position="113"/>
        <end position="136"/>
    </location>
</feature>
<evidence type="ECO:0000313" key="7">
    <source>
        <dbReference type="Proteomes" id="UP000005714"/>
    </source>
</evidence>
<dbReference type="Proteomes" id="UP000005714">
    <property type="component" value="Unassembled WGS sequence"/>
</dbReference>
<keyword evidence="6" id="KW-0808">Transferase</keyword>
<gene>
    <name evidence="6" type="primary">ubiA</name>
    <name evidence="6" type="ORF">HMPREF0183_0797</name>
</gene>
<comment type="caution">
    <text evidence="6">The sequence shown here is derived from an EMBL/GenBank/DDBJ whole genome shotgun (WGS) entry which is preliminary data.</text>
</comment>
<feature type="transmembrane region" description="Helical" evidence="5">
    <location>
        <begin position="156"/>
        <end position="180"/>
    </location>
</feature>
<organism evidence="6 7">
    <name type="scientific">Brevibacterium mcbrellneri ATCC 49030</name>
    <dbReference type="NCBI Taxonomy" id="585530"/>
    <lineage>
        <taxon>Bacteria</taxon>
        <taxon>Bacillati</taxon>
        <taxon>Actinomycetota</taxon>
        <taxon>Actinomycetes</taxon>
        <taxon>Micrococcales</taxon>
        <taxon>Brevibacteriaceae</taxon>
        <taxon>Brevibacterium</taxon>
    </lineage>
</organism>
<evidence type="ECO:0000256" key="4">
    <source>
        <dbReference type="ARBA" id="ARBA00023136"/>
    </source>
</evidence>
<dbReference type="STRING" id="585530.HMPREF0183_0797"/>
<dbReference type="CDD" id="cd13966">
    <property type="entry name" value="PT_UbiA_4"/>
    <property type="match status" value="1"/>
</dbReference>
<dbReference type="Gene3D" id="1.20.120.1780">
    <property type="entry name" value="UbiA prenyltransferase"/>
    <property type="match status" value="1"/>
</dbReference>
<dbReference type="NCBIfam" id="NF009608">
    <property type="entry name" value="PRK13105.1"/>
    <property type="match status" value="1"/>
</dbReference>
<dbReference type="EMBL" id="ADNU01000022">
    <property type="protein sequence ID" value="EFG47904.1"/>
    <property type="molecule type" value="Genomic_DNA"/>
</dbReference>
<dbReference type="InterPro" id="IPR000537">
    <property type="entry name" value="UbiA_prenyltransferase"/>
</dbReference>
<accession>D4YLI7</accession>
<dbReference type="eggNOG" id="COG0382">
    <property type="taxonomic scope" value="Bacteria"/>
</dbReference>
<comment type="subcellular location">
    <subcellularLocation>
        <location evidence="1">Membrane</location>
        <topology evidence="1">Multi-pass membrane protein</topology>
    </subcellularLocation>
</comment>
<feature type="transmembrane region" description="Helical" evidence="5">
    <location>
        <begin position="21"/>
        <end position="44"/>
    </location>
</feature>
<feature type="transmembrane region" description="Helical" evidence="5">
    <location>
        <begin position="267"/>
        <end position="287"/>
    </location>
</feature>
<dbReference type="GO" id="GO:0016765">
    <property type="term" value="F:transferase activity, transferring alkyl or aryl (other than methyl) groups"/>
    <property type="evidence" value="ECO:0007669"/>
    <property type="project" value="InterPro"/>
</dbReference>
<reference evidence="6 7" key="1">
    <citation type="submission" date="2010-04" db="EMBL/GenBank/DDBJ databases">
        <authorList>
            <person name="Qin X."/>
            <person name="Bachman B."/>
            <person name="Battles P."/>
            <person name="Bell A."/>
            <person name="Bess C."/>
            <person name="Bickham C."/>
            <person name="Chaboub L."/>
            <person name="Chen D."/>
            <person name="Coyle M."/>
            <person name="Deiros D.R."/>
            <person name="Dinh H."/>
            <person name="Forbes L."/>
            <person name="Fowler G."/>
            <person name="Francisco L."/>
            <person name="Fu Q."/>
            <person name="Gubbala S."/>
            <person name="Hale W."/>
            <person name="Han Y."/>
            <person name="Hemphill L."/>
            <person name="Highlander S.K."/>
            <person name="Hirani K."/>
            <person name="Hogues M."/>
            <person name="Jackson L."/>
            <person name="Jakkamsetti A."/>
            <person name="Javaid M."/>
            <person name="Jiang H."/>
            <person name="Korchina V."/>
            <person name="Kovar C."/>
            <person name="Lara F."/>
            <person name="Lee S."/>
            <person name="Mata R."/>
            <person name="Mathew T."/>
            <person name="Moen C."/>
            <person name="Morales K."/>
            <person name="Munidasa M."/>
            <person name="Nazareth L."/>
            <person name="Ngo R."/>
            <person name="Nguyen L."/>
            <person name="Okwuonu G."/>
            <person name="Ongeri F."/>
            <person name="Patil S."/>
            <person name="Petrosino J."/>
            <person name="Pham C."/>
            <person name="Pham P."/>
            <person name="Pu L.-L."/>
            <person name="Puazo M."/>
            <person name="Raj R."/>
            <person name="Reid J."/>
            <person name="Rouhana J."/>
            <person name="Saada N."/>
            <person name="Shang Y."/>
            <person name="Simmons D."/>
            <person name="Thornton R."/>
            <person name="Warren J."/>
            <person name="Weissenberger G."/>
            <person name="Zhang J."/>
            <person name="Zhang L."/>
            <person name="Zhou C."/>
            <person name="Zhu D."/>
            <person name="Muzny D."/>
            <person name="Worley K."/>
            <person name="Gibbs R."/>
        </authorList>
    </citation>
    <scope>NUCLEOTIDE SEQUENCE [LARGE SCALE GENOMIC DNA]</scope>
    <source>
        <strain evidence="6 7">ATCC 49030</strain>
    </source>
</reference>
<keyword evidence="2 5" id="KW-0812">Transmembrane</keyword>